<protein>
    <submittedName>
        <fullName evidence="1">Pyridoxamine 5'-phosphate oxidase family protein</fullName>
        <ecNumber evidence="1">1.-.-.-</ecNumber>
    </submittedName>
</protein>
<organism evidence="1 2">
    <name type="scientific">Streptomyces fildesensis</name>
    <dbReference type="NCBI Taxonomy" id="375757"/>
    <lineage>
        <taxon>Bacteria</taxon>
        <taxon>Bacillati</taxon>
        <taxon>Actinomycetota</taxon>
        <taxon>Actinomycetes</taxon>
        <taxon>Kitasatosporales</taxon>
        <taxon>Streptomycetaceae</taxon>
        <taxon>Streptomyces</taxon>
    </lineage>
</organism>
<keyword evidence="2" id="KW-1185">Reference proteome</keyword>
<name>A0ABW8C512_9ACTN</name>
<dbReference type="Pfam" id="PF12900">
    <property type="entry name" value="Pyridox_ox_2"/>
    <property type="match status" value="1"/>
</dbReference>
<evidence type="ECO:0000313" key="2">
    <source>
        <dbReference type="Proteomes" id="UP001614394"/>
    </source>
</evidence>
<keyword evidence="1" id="KW-0560">Oxidoreductase</keyword>
<dbReference type="SUPFAM" id="SSF50475">
    <property type="entry name" value="FMN-binding split barrel"/>
    <property type="match status" value="1"/>
</dbReference>
<dbReference type="RefSeq" id="WP_399646888.1">
    <property type="nucleotide sequence ID" value="NZ_JBITYG010000002.1"/>
</dbReference>
<dbReference type="Gene3D" id="2.30.110.10">
    <property type="entry name" value="Electron Transport, Fmn-binding Protein, Chain A"/>
    <property type="match status" value="1"/>
</dbReference>
<dbReference type="Proteomes" id="UP001614394">
    <property type="component" value="Unassembled WGS sequence"/>
</dbReference>
<dbReference type="InterPro" id="IPR024747">
    <property type="entry name" value="Pyridox_Oxase-rel"/>
</dbReference>
<dbReference type="InterPro" id="IPR012349">
    <property type="entry name" value="Split_barrel_FMN-bd"/>
</dbReference>
<accession>A0ABW8C512</accession>
<comment type="caution">
    <text evidence="1">The sequence shown here is derived from an EMBL/GenBank/DDBJ whole genome shotgun (WGS) entry which is preliminary data.</text>
</comment>
<proteinExistence type="predicted"/>
<evidence type="ECO:0000313" key="1">
    <source>
        <dbReference type="EMBL" id="MFI9100992.1"/>
    </source>
</evidence>
<dbReference type="GO" id="GO:0016491">
    <property type="term" value="F:oxidoreductase activity"/>
    <property type="evidence" value="ECO:0007669"/>
    <property type="project" value="UniProtKB-KW"/>
</dbReference>
<sequence length="154" mass="16382">MYHGITPSTPTADRTAIGPRRTATLEPDEALRLLGTVSLGRIVFTRHALPAVRPVNHIIDAGDIVLRLFDGADIAALTAPDDCPGIVVAYEADAIDPKTDLGWSVVVTGYALPVTDGRDGQRYGELRRPLVGGPMGCVLSIRPGLITGFRLEKA</sequence>
<reference evidence="1 2" key="1">
    <citation type="submission" date="2024-10" db="EMBL/GenBank/DDBJ databases">
        <title>The Natural Products Discovery Center: Release of the First 8490 Sequenced Strains for Exploring Actinobacteria Biosynthetic Diversity.</title>
        <authorList>
            <person name="Kalkreuter E."/>
            <person name="Kautsar S.A."/>
            <person name="Yang D."/>
            <person name="Bader C.D."/>
            <person name="Teijaro C.N."/>
            <person name="Fluegel L."/>
            <person name="Davis C.M."/>
            <person name="Simpson J.R."/>
            <person name="Lauterbach L."/>
            <person name="Steele A.D."/>
            <person name="Gui C."/>
            <person name="Meng S."/>
            <person name="Li G."/>
            <person name="Viehrig K."/>
            <person name="Ye F."/>
            <person name="Su P."/>
            <person name="Kiefer A.F."/>
            <person name="Nichols A."/>
            <person name="Cepeda A.J."/>
            <person name="Yan W."/>
            <person name="Fan B."/>
            <person name="Jiang Y."/>
            <person name="Adhikari A."/>
            <person name="Zheng C.-J."/>
            <person name="Schuster L."/>
            <person name="Cowan T.M."/>
            <person name="Smanski M.J."/>
            <person name="Chevrette M.G."/>
            <person name="De Carvalho L.P.S."/>
            <person name="Shen B."/>
        </authorList>
    </citation>
    <scope>NUCLEOTIDE SEQUENCE [LARGE SCALE GENOMIC DNA]</scope>
    <source>
        <strain evidence="1 2">NPDC053399</strain>
    </source>
</reference>
<gene>
    <name evidence="1" type="ORF">ACIGXA_10740</name>
</gene>
<dbReference type="EMBL" id="JBITYG010000002">
    <property type="protein sequence ID" value="MFI9100992.1"/>
    <property type="molecule type" value="Genomic_DNA"/>
</dbReference>
<dbReference type="EC" id="1.-.-.-" evidence="1"/>